<evidence type="ECO:0000313" key="2">
    <source>
        <dbReference type="EMBL" id="QAY63358.1"/>
    </source>
</evidence>
<organism evidence="2 3">
    <name type="scientific">Xylanimonas allomyrinae</name>
    <dbReference type="NCBI Taxonomy" id="2509459"/>
    <lineage>
        <taxon>Bacteria</taxon>
        <taxon>Bacillati</taxon>
        <taxon>Actinomycetota</taxon>
        <taxon>Actinomycetes</taxon>
        <taxon>Micrococcales</taxon>
        <taxon>Promicromonosporaceae</taxon>
        <taxon>Xylanimonas</taxon>
    </lineage>
</organism>
<evidence type="ECO:0000313" key="3">
    <source>
        <dbReference type="Proteomes" id="UP000291758"/>
    </source>
</evidence>
<accession>A0A4P6EZ64</accession>
<feature type="transmembrane region" description="Helical" evidence="1">
    <location>
        <begin position="161"/>
        <end position="178"/>
    </location>
</feature>
<dbReference type="AlphaFoldDB" id="A0A4P6EZ64"/>
<proteinExistence type="predicted"/>
<keyword evidence="1" id="KW-1133">Transmembrane helix</keyword>
<name>A0A4P6EZ64_9MICO</name>
<sequence length="186" mass="19434">MAELGTGQATDLAARLADVGVGAVQTPPGADRDLVTTLDMVAGLESVTEGQGTRLWRVAVAGEPAPGWARVTDAAPTADRRPTTLAVLPSQGVEVHDRVPPAASPDQERTLVLAAVADSGWRATLDGQRLPVVDADGLQAFALPAEGGRLSVEHVDPRQPWWFAGAGVVLLVYVLLALPTGRRRGR</sequence>
<gene>
    <name evidence="2" type="ORF">ET495_08980</name>
</gene>
<dbReference type="RefSeq" id="WP_129204381.1">
    <property type="nucleotide sequence ID" value="NZ_CP035495.1"/>
</dbReference>
<reference evidence="2 3" key="1">
    <citation type="submission" date="2019-01" db="EMBL/GenBank/DDBJ databases">
        <title>Genome sequencing of strain 2JSPR-7.</title>
        <authorList>
            <person name="Heo J."/>
            <person name="Kim S.-J."/>
            <person name="Kim J.-S."/>
            <person name="Hong S.-B."/>
            <person name="Kwon S.-W."/>
        </authorList>
    </citation>
    <scope>NUCLEOTIDE SEQUENCE [LARGE SCALE GENOMIC DNA]</scope>
    <source>
        <strain evidence="2 3">2JSPR-7</strain>
    </source>
</reference>
<dbReference type="OrthoDB" id="3734530at2"/>
<dbReference type="EMBL" id="CP035495">
    <property type="protein sequence ID" value="QAY63358.1"/>
    <property type="molecule type" value="Genomic_DNA"/>
</dbReference>
<protein>
    <submittedName>
        <fullName evidence="2">Uncharacterized protein</fullName>
    </submittedName>
</protein>
<keyword evidence="3" id="KW-1185">Reference proteome</keyword>
<keyword evidence="1" id="KW-0812">Transmembrane</keyword>
<keyword evidence="1" id="KW-0472">Membrane</keyword>
<evidence type="ECO:0000256" key="1">
    <source>
        <dbReference type="SAM" id="Phobius"/>
    </source>
</evidence>
<dbReference type="KEGG" id="xyl:ET495_08980"/>
<dbReference type="Proteomes" id="UP000291758">
    <property type="component" value="Chromosome"/>
</dbReference>